<comment type="caution">
    <text evidence="2">The sequence shown here is derived from an EMBL/GenBank/DDBJ whole genome shotgun (WGS) entry which is preliminary data.</text>
</comment>
<dbReference type="InterPro" id="IPR011991">
    <property type="entry name" value="ArsR-like_HTH"/>
</dbReference>
<dbReference type="Gene3D" id="1.10.10.10">
    <property type="entry name" value="Winged helix-like DNA-binding domain superfamily/Winged helix DNA-binding domain"/>
    <property type="match status" value="1"/>
</dbReference>
<dbReference type="OrthoDB" id="9806976at2"/>
<feature type="domain" description="HTH arsR-type" evidence="1">
    <location>
        <begin position="2"/>
        <end position="95"/>
    </location>
</feature>
<dbReference type="SMART" id="SM00418">
    <property type="entry name" value="HTH_ARSR"/>
    <property type="match status" value="1"/>
</dbReference>
<dbReference type="GO" id="GO:0003700">
    <property type="term" value="F:DNA-binding transcription factor activity"/>
    <property type="evidence" value="ECO:0007669"/>
    <property type="project" value="InterPro"/>
</dbReference>
<dbReference type="Pfam" id="PF12840">
    <property type="entry name" value="HTH_20"/>
    <property type="match status" value="1"/>
</dbReference>
<dbReference type="PROSITE" id="PS50987">
    <property type="entry name" value="HTH_ARSR_2"/>
    <property type="match status" value="1"/>
</dbReference>
<gene>
    <name evidence="2" type="ORF">FQ154_18850</name>
</gene>
<sequence length="97" mass="10586">MNGPTDAVREQLIFAALSDTTRRRMLKLLGENASSASRLSSPLGISRQAVAKHLLILVDAGLARRRRNGREIVFELVAHGLDTATTYIKSLEPVMGD</sequence>
<evidence type="ECO:0000313" key="2">
    <source>
        <dbReference type="EMBL" id="KAA0973289.1"/>
    </source>
</evidence>
<accession>A0A5B0E7D4</accession>
<dbReference type="RefSeq" id="WP_007272482.1">
    <property type="nucleotide sequence ID" value="NZ_VOBL01000030.1"/>
</dbReference>
<dbReference type="NCBIfam" id="NF033788">
    <property type="entry name" value="HTH_metalloreg"/>
    <property type="match status" value="1"/>
</dbReference>
<evidence type="ECO:0000313" key="3">
    <source>
        <dbReference type="Proteomes" id="UP000323856"/>
    </source>
</evidence>
<evidence type="ECO:0000259" key="1">
    <source>
        <dbReference type="PROSITE" id="PS50987"/>
    </source>
</evidence>
<proteinExistence type="predicted"/>
<dbReference type="CDD" id="cd00090">
    <property type="entry name" value="HTH_ARSR"/>
    <property type="match status" value="1"/>
</dbReference>
<dbReference type="InterPro" id="IPR001845">
    <property type="entry name" value="HTH_ArsR_DNA-bd_dom"/>
</dbReference>
<dbReference type="EMBL" id="VOBL01000030">
    <property type="protein sequence ID" value="KAA0973289.1"/>
    <property type="molecule type" value="Genomic_DNA"/>
</dbReference>
<dbReference type="Proteomes" id="UP000323856">
    <property type="component" value="Unassembled WGS sequence"/>
</dbReference>
<dbReference type="InterPro" id="IPR036388">
    <property type="entry name" value="WH-like_DNA-bd_sf"/>
</dbReference>
<organism evidence="2 3">
    <name type="scientific">Paeniglutamicibacter gangotriensis</name>
    <dbReference type="NCBI Taxonomy" id="254787"/>
    <lineage>
        <taxon>Bacteria</taxon>
        <taxon>Bacillati</taxon>
        <taxon>Actinomycetota</taxon>
        <taxon>Actinomycetes</taxon>
        <taxon>Micrococcales</taxon>
        <taxon>Micrococcaceae</taxon>
        <taxon>Paeniglutamicibacter</taxon>
    </lineage>
</organism>
<dbReference type="InterPro" id="IPR036390">
    <property type="entry name" value="WH_DNA-bd_sf"/>
</dbReference>
<dbReference type="AlphaFoldDB" id="A0A5B0E7D4"/>
<reference evidence="2 3" key="1">
    <citation type="submission" date="2019-07" db="EMBL/GenBank/DDBJ databases">
        <title>Analysis of the biochemical properties, biological activity and biotechnological potential of siderophores and biosurfactants produced by Antarctic psychrotolerant bacteria.</title>
        <authorList>
            <person name="Styczynski M."/>
            <person name="Krucon T."/>
            <person name="Decewicz P."/>
            <person name="Dziewit L."/>
        </authorList>
    </citation>
    <scope>NUCLEOTIDE SEQUENCE [LARGE SCALE GENOMIC DNA]</scope>
    <source>
        <strain evidence="2 3">ANT_H27</strain>
    </source>
</reference>
<dbReference type="SUPFAM" id="SSF46785">
    <property type="entry name" value="Winged helix' DNA-binding domain"/>
    <property type="match status" value="1"/>
</dbReference>
<dbReference type="PANTHER" id="PTHR38600:SF2">
    <property type="entry name" value="SLL0088 PROTEIN"/>
    <property type="match status" value="1"/>
</dbReference>
<protein>
    <submittedName>
        <fullName evidence="2">Winged helix-turn-helix transcriptional regulator</fullName>
    </submittedName>
</protein>
<dbReference type="PANTHER" id="PTHR38600">
    <property type="entry name" value="TRANSCRIPTIONAL REGULATORY PROTEIN"/>
    <property type="match status" value="1"/>
</dbReference>
<dbReference type="PRINTS" id="PR00778">
    <property type="entry name" value="HTHARSR"/>
</dbReference>
<name>A0A5B0E7D4_9MICC</name>